<evidence type="ECO:0000313" key="2">
    <source>
        <dbReference type="EMBL" id="CAD7256013.1"/>
    </source>
</evidence>
<name>A0A7R9AKH0_TIMSH</name>
<feature type="region of interest" description="Disordered" evidence="1">
    <location>
        <begin position="231"/>
        <end position="254"/>
    </location>
</feature>
<protein>
    <submittedName>
        <fullName evidence="2">Uncharacterized protein</fullName>
    </submittedName>
</protein>
<evidence type="ECO:0000256" key="1">
    <source>
        <dbReference type="SAM" id="MobiDB-lite"/>
    </source>
</evidence>
<accession>A0A7R9AKH0</accession>
<proteinExistence type="predicted"/>
<gene>
    <name evidence="2" type="ORF">TSIB3V08_LOCUS304</name>
</gene>
<sequence length="664" mass="73936">MVLSAKSTNNKEDVNLFMKPDRVEVEGELLDMTLEPLAHSHGLIKEVALRVSHSSMKSSDRMKPRSGDWALPNTCSLPREGRDYCMLCYETGLPIRNLPSRPTIPATPTNFHPLKYIYSCHNDHQNGLSKSGKSGAPKIFSRTSNLKEVGTVSETFPCFLDRWTPCLGSRIKLGSFILGKETGCTLDLIVTLQCCNLPVQSLLLHSSTSWAGPKQLFTERITREVNPHLRGRRVENHLGKTTPSSPDRDSNLDLPVLSSRAQHDNHFLFLVLIPRPQEGLHLDQELQLVHTPSDRQYRCKVESETPDRCTPTLREREEGCCKLAACSGLPLHRMPNRATKDPMLPTHHALQGLTIRKCRPAGGTMARYPTRHKMTPNVGPIFGWRLQRINSGVDTVMNKRNSEPTRNYGEQMNGMEWSGSPNLRIITHQRKILSEQNAGFSKMGTKFDTMISQMDTMFSNMDYFGSKMDSKLADMETKLATMDAKLDTMGDNLSPQMSSVEVKLINQREVEVTKCGEVMVPQVSDSDVLVSDIVSGNCDTIVSISSQVNRWEEFVPQGCDDVEVVTVPSVDVVVAIAHQDSDNGSDIGVNVERLGFSVLENKLGAGRNNTFLLWYRAAFSFFLFRHLKKLGLTTAVPSMLCPKASDAASFSAASKDVEFSTAFS</sequence>
<dbReference type="EMBL" id="OC000070">
    <property type="protein sequence ID" value="CAD7256013.1"/>
    <property type="molecule type" value="Genomic_DNA"/>
</dbReference>
<organism evidence="2">
    <name type="scientific">Timema shepardi</name>
    <name type="common">Walking stick</name>
    <dbReference type="NCBI Taxonomy" id="629360"/>
    <lineage>
        <taxon>Eukaryota</taxon>
        <taxon>Metazoa</taxon>
        <taxon>Ecdysozoa</taxon>
        <taxon>Arthropoda</taxon>
        <taxon>Hexapoda</taxon>
        <taxon>Insecta</taxon>
        <taxon>Pterygota</taxon>
        <taxon>Neoptera</taxon>
        <taxon>Polyneoptera</taxon>
        <taxon>Phasmatodea</taxon>
        <taxon>Timematodea</taxon>
        <taxon>Timematoidea</taxon>
        <taxon>Timematidae</taxon>
        <taxon>Timema</taxon>
    </lineage>
</organism>
<dbReference type="AlphaFoldDB" id="A0A7R9AKH0"/>
<reference evidence="2" key="1">
    <citation type="submission" date="2020-11" db="EMBL/GenBank/DDBJ databases">
        <authorList>
            <person name="Tran Van P."/>
        </authorList>
    </citation>
    <scope>NUCLEOTIDE SEQUENCE</scope>
</reference>